<protein>
    <submittedName>
        <fullName evidence="1">Cell morphogenesis protein PAG1</fullName>
    </submittedName>
</protein>
<sequence>MSAPAGSGKAGGRELKANPFGNYSLKEAQQPTGGGGGSSNNAHAPNELSRPAPNRETPFSNYNFKEAQLQVQSVAAPTAVAEPASPTVSISNSKPFSDYARSEVESHSLSESQHLHNYPISAGYRHIQQHRSIQSVGSTTDDSRAEHIRSTPVDDLGGEYLHARTNPESYDSYDGMGAAQMSQGGASIEQYAIRMLYEEFRDRAARKIDDIVELRLDREPDLAKHLELGADVIFDRTLEKLGMLARRRPRVIIELLLVWRKTTIDATDEYPLEGTGGAGLAEGSRQQPPQAALSRAHHIVKERKSLASVYILCRALSAVVEQLEASHLDGDLGDRLEELVFGQVKQVNPANLRRSQNRRQIQELYARLIGQISDIRFASMSDRFIAELERIPMVSSGSDERIVVLLHNMRFLRLRVFPIDALEECSAFLLSCAKFYSRTSGSLRLKHAWATLLTELLMPMAAVVDVEVNLPEL</sequence>
<evidence type="ECO:0000313" key="2">
    <source>
        <dbReference type="Proteomes" id="UP001140096"/>
    </source>
</evidence>
<reference evidence="1" key="1">
    <citation type="submission" date="2022-07" db="EMBL/GenBank/DDBJ databases">
        <title>Phylogenomic reconstructions and comparative analyses of Kickxellomycotina fungi.</title>
        <authorList>
            <person name="Reynolds N.K."/>
            <person name="Stajich J.E."/>
            <person name="Barry K."/>
            <person name="Grigoriev I.V."/>
            <person name="Crous P."/>
            <person name="Smith M.E."/>
        </authorList>
    </citation>
    <scope>NUCLEOTIDE SEQUENCE</scope>
    <source>
        <strain evidence="1">CBS 102833</strain>
    </source>
</reference>
<accession>A0ACC1L3X1</accession>
<proteinExistence type="predicted"/>
<evidence type="ECO:0000313" key="1">
    <source>
        <dbReference type="EMBL" id="KAJ2800890.1"/>
    </source>
</evidence>
<organism evidence="1 2">
    <name type="scientific">Coemansia furcata</name>
    <dbReference type="NCBI Taxonomy" id="417177"/>
    <lineage>
        <taxon>Eukaryota</taxon>
        <taxon>Fungi</taxon>
        <taxon>Fungi incertae sedis</taxon>
        <taxon>Zoopagomycota</taxon>
        <taxon>Kickxellomycotina</taxon>
        <taxon>Kickxellomycetes</taxon>
        <taxon>Kickxellales</taxon>
        <taxon>Kickxellaceae</taxon>
        <taxon>Coemansia</taxon>
    </lineage>
</organism>
<feature type="non-terminal residue" evidence="1">
    <location>
        <position position="473"/>
    </location>
</feature>
<name>A0ACC1L3X1_9FUNG</name>
<keyword evidence="2" id="KW-1185">Reference proteome</keyword>
<comment type="caution">
    <text evidence="1">The sequence shown here is derived from an EMBL/GenBank/DDBJ whole genome shotgun (WGS) entry which is preliminary data.</text>
</comment>
<dbReference type="EMBL" id="JANBUP010002315">
    <property type="protein sequence ID" value="KAJ2800890.1"/>
    <property type="molecule type" value="Genomic_DNA"/>
</dbReference>
<gene>
    <name evidence="1" type="primary">TAO3_2</name>
    <name evidence="1" type="ORF">H4S07_005068</name>
</gene>
<dbReference type="Proteomes" id="UP001140096">
    <property type="component" value="Unassembled WGS sequence"/>
</dbReference>